<proteinExistence type="inferred from homology"/>
<dbReference type="GO" id="GO:0005634">
    <property type="term" value="C:nucleus"/>
    <property type="evidence" value="ECO:0007669"/>
    <property type="project" value="TreeGrafter"/>
</dbReference>
<dbReference type="PANTHER" id="PTHR21680">
    <property type="entry name" value="COILED-COIL DOMAIN-CONTAINING PROTEIN 124"/>
    <property type="match status" value="1"/>
</dbReference>
<dbReference type="InterPro" id="IPR010422">
    <property type="entry name" value="Ccdc124/Oxs1"/>
</dbReference>
<protein>
    <recommendedName>
        <fullName evidence="6">Coiled-coil domain-containing protein</fullName>
    </recommendedName>
</protein>
<dbReference type="OrthoDB" id="76412at2759"/>
<dbReference type="AlphaFoldDB" id="A0A2A2KTF8"/>
<keyword evidence="3 4" id="KW-0175">Coiled coil</keyword>
<comment type="similarity">
    <text evidence="2">Belongs to the CCDC124 family.</text>
</comment>
<evidence type="ECO:0000256" key="2">
    <source>
        <dbReference type="ARBA" id="ARBA00008296"/>
    </source>
</evidence>
<organism evidence="7 8">
    <name type="scientific">Diploscapter pachys</name>
    <dbReference type="NCBI Taxonomy" id="2018661"/>
    <lineage>
        <taxon>Eukaryota</taxon>
        <taxon>Metazoa</taxon>
        <taxon>Ecdysozoa</taxon>
        <taxon>Nematoda</taxon>
        <taxon>Chromadorea</taxon>
        <taxon>Rhabditida</taxon>
        <taxon>Rhabditina</taxon>
        <taxon>Rhabditomorpha</taxon>
        <taxon>Rhabditoidea</taxon>
        <taxon>Rhabditidae</taxon>
        <taxon>Diploscapter</taxon>
    </lineage>
</organism>
<dbReference type="GO" id="GO:0030496">
    <property type="term" value="C:midbody"/>
    <property type="evidence" value="ECO:0007669"/>
    <property type="project" value="UniProtKB-SubCell"/>
</dbReference>
<feature type="compositionally biased region" description="Basic and acidic residues" evidence="5">
    <location>
        <begin position="14"/>
        <end position="37"/>
    </location>
</feature>
<evidence type="ECO:0000256" key="5">
    <source>
        <dbReference type="SAM" id="MobiDB-lite"/>
    </source>
</evidence>
<evidence type="ECO:0000313" key="8">
    <source>
        <dbReference type="Proteomes" id="UP000218231"/>
    </source>
</evidence>
<gene>
    <name evidence="7" type="ORF">WR25_17893</name>
</gene>
<evidence type="ECO:0000256" key="3">
    <source>
        <dbReference type="ARBA" id="ARBA00023054"/>
    </source>
</evidence>
<comment type="caution">
    <text evidence="7">The sequence shown here is derived from an EMBL/GenBank/DDBJ whole genome shotgun (WGS) entry which is preliminary data.</text>
</comment>
<evidence type="ECO:0000259" key="6">
    <source>
        <dbReference type="Pfam" id="PF06244"/>
    </source>
</evidence>
<dbReference type="Pfam" id="PF06244">
    <property type="entry name" value="Ccdc124"/>
    <property type="match status" value="1"/>
</dbReference>
<feature type="domain" description="Coiled-coil" evidence="6">
    <location>
        <begin position="135"/>
        <end position="213"/>
    </location>
</feature>
<keyword evidence="8" id="KW-1185">Reference proteome</keyword>
<dbReference type="STRING" id="2018661.A0A2A2KTF8"/>
<dbReference type="GO" id="GO:0006366">
    <property type="term" value="P:transcription by RNA polymerase II"/>
    <property type="evidence" value="ECO:0007669"/>
    <property type="project" value="TreeGrafter"/>
</dbReference>
<dbReference type="InterPro" id="IPR036910">
    <property type="entry name" value="HMG_box_dom_sf"/>
</dbReference>
<accession>A0A2A2KTF8</accession>
<name>A0A2A2KTF8_9BILA</name>
<dbReference type="Proteomes" id="UP000218231">
    <property type="component" value="Unassembled WGS sequence"/>
</dbReference>
<reference evidence="7 8" key="1">
    <citation type="journal article" date="2017" name="Curr. Biol.">
        <title>Genome architecture and evolution of a unichromosomal asexual nematode.</title>
        <authorList>
            <person name="Fradin H."/>
            <person name="Zegar C."/>
            <person name="Gutwein M."/>
            <person name="Lucas J."/>
            <person name="Kovtun M."/>
            <person name="Corcoran D."/>
            <person name="Baugh L.R."/>
            <person name="Kiontke K."/>
            <person name="Gunsalus K."/>
            <person name="Fitch D.H."/>
            <person name="Piano F."/>
        </authorList>
    </citation>
    <scope>NUCLEOTIDE SEQUENCE [LARGE SCALE GENOMIC DNA]</scope>
    <source>
        <strain evidence="7">PF1309</strain>
    </source>
</reference>
<feature type="coiled-coil region" evidence="4">
    <location>
        <begin position="46"/>
        <end position="122"/>
    </location>
</feature>
<dbReference type="SUPFAM" id="SSF47095">
    <property type="entry name" value="HMG-box"/>
    <property type="match status" value="1"/>
</dbReference>
<evidence type="ECO:0000256" key="4">
    <source>
        <dbReference type="SAM" id="Coils"/>
    </source>
</evidence>
<sequence>MPKKFTNENPKVIASRERKAAVKQAEHDKKQKAADDAYWADDDKLANRKLQRKDDEEKKKLEAQKKREELKKLAEEEMNVLSGKAASSSQPQKVTRAVLDQRKEAEAKLAADEEMRKKLAAQKIAAPEDLLEENRNLQNVDVKVAKNVDEALAVLDETSGAVDKHPEKRMKAAYLAFEESRLPQLKVEHPTYRLSQLKQLLKKEWQNHPTNPLVMKIQAAMGN</sequence>
<comment type="subcellular location">
    <subcellularLocation>
        <location evidence="1">Midbody</location>
    </subcellularLocation>
</comment>
<dbReference type="EMBL" id="LIAE01007739">
    <property type="protein sequence ID" value="PAV77230.1"/>
    <property type="molecule type" value="Genomic_DNA"/>
</dbReference>
<evidence type="ECO:0000256" key="1">
    <source>
        <dbReference type="ARBA" id="ARBA00004214"/>
    </source>
</evidence>
<dbReference type="InterPro" id="IPR054414">
    <property type="entry name" value="Ccdc124/Oxs1_C"/>
</dbReference>
<dbReference type="PANTHER" id="PTHR21680:SF0">
    <property type="entry name" value="COILED-COIL DOMAIN-CONTAINING PROTEIN 124"/>
    <property type="match status" value="1"/>
</dbReference>
<dbReference type="GO" id="GO:0003713">
    <property type="term" value="F:transcription coactivator activity"/>
    <property type="evidence" value="ECO:0007669"/>
    <property type="project" value="TreeGrafter"/>
</dbReference>
<feature type="region of interest" description="Disordered" evidence="5">
    <location>
        <begin position="1"/>
        <end position="37"/>
    </location>
</feature>
<evidence type="ECO:0000313" key="7">
    <source>
        <dbReference type="EMBL" id="PAV77230.1"/>
    </source>
</evidence>